<dbReference type="RefSeq" id="XP_024683954.1">
    <property type="nucleotide sequence ID" value="XM_024821104.1"/>
</dbReference>
<name>A0A2I1CCL4_ASPN1</name>
<dbReference type="VEuPathDB" id="FungiDB:P174DRAFT_131411"/>
<dbReference type="AlphaFoldDB" id="A0A2I1CCL4"/>
<dbReference type="GeneID" id="36528430"/>
<dbReference type="Proteomes" id="UP000234474">
    <property type="component" value="Unassembled WGS sequence"/>
</dbReference>
<gene>
    <name evidence="2" type="ORF">P174DRAFT_131411</name>
</gene>
<keyword evidence="3" id="KW-1185">Reference proteome</keyword>
<evidence type="ECO:0000313" key="3">
    <source>
        <dbReference type="Proteomes" id="UP000234474"/>
    </source>
</evidence>
<keyword evidence="1" id="KW-0472">Membrane</keyword>
<dbReference type="EMBL" id="MSZS01000003">
    <property type="protein sequence ID" value="PKX95359.1"/>
    <property type="molecule type" value="Genomic_DNA"/>
</dbReference>
<evidence type="ECO:0000256" key="1">
    <source>
        <dbReference type="SAM" id="Phobius"/>
    </source>
</evidence>
<feature type="transmembrane region" description="Helical" evidence="1">
    <location>
        <begin position="33"/>
        <end position="51"/>
    </location>
</feature>
<proteinExistence type="predicted"/>
<reference evidence="3" key="1">
    <citation type="journal article" date="2018" name="Proc. Natl. Acad. Sci. U.S.A.">
        <title>Linking secondary metabolites to gene clusters through genome sequencing of six diverse Aspergillus species.</title>
        <authorList>
            <person name="Kaerboelling I."/>
            <person name="Vesth T.C."/>
            <person name="Frisvad J.C."/>
            <person name="Nybo J.L."/>
            <person name="Theobald S."/>
            <person name="Kuo A."/>
            <person name="Bowyer P."/>
            <person name="Matsuda Y."/>
            <person name="Mondo S."/>
            <person name="Lyhne E.K."/>
            <person name="Kogle M.E."/>
            <person name="Clum A."/>
            <person name="Lipzen A."/>
            <person name="Salamov A."/>
            <person name="Ngan C.Y."/>
            <person name="Daum C."/>
            <person name="Chiniquy J."/>
            <person name="Barry K."/>
            <person name="LaButti K."/>
            <person name="Haridas S."/>
            <person name="Simmons B.A."/>
            <person name="Magnuson J.K."/>
            <person name="Mortensen U.H."/>
            <person name="Larsen T.O."/>
            <person name="Grigoriev I.V."/>
            <person name="Baker S.E."/>
            <person name="Andersen M.R."/>
        </authorList>
    </citation>
    <scope>NUCLEOTIDE SEQUENCE [LARGE SCALE GENOMIC DNA]</scope>
    <source>
        <strain evidence="3">IBT 16806</strain>
    </source>
</reference>
<sequence length="100" mass="11505">MANWRHGVRNHCWGLGLERLYINNPHLSGPLDHFGIGVFALFFSGLELRILTSQCSEGWTVVIVIACCSALVTFVQPKLRVFHDFVHSSNTREMHTEYYR</sequence>
<organism evidence="2 3">
    <name type="scientific">Aspergillus novofumigatus (strain IBT 16806)</name>
    <dbReference type="NCBI Taxonomy" id="1392255"/>
    <lineage>
        <taxon>Eukaryota</taxon>
        <taxon>Fungi</taxon>
        <taxon>Dikarya</taxon>
        <taxon>Ascomycota</taxon>
        <taxon>Pezizomycotina</taxon>
        <taxon>Eurotiomycetes</taxon>
        <taxon>Eurotiomycetidae</taxon>
        <taxon>Eurotiales</taxon>
        <taxon>Aspergillaceae</taxon>
        <taxon>Aspergillus</taxon>
        <taxon>Aspergillus subgen. Fumigati</taxon>
    </lineage>
</organism>
<accession>A0A2I1CCL4</accession>
<keyword evidence="1" id="KW-1133">Transmembrane helix</keyword>
<feature type="transmembrane region" description="Helical" evidence="1">
    <location>
        <begin position="58"/>
        <end position="75"/>
    </location>
</feature>
<protein>
    <submittedName>
        <fullName evidence="2">Uncharacterized protein</fullName>
    </submittedName>
</protein>
<comment type="caution">
    <text evidence="2">The sequence shown here is derived from an EMBL/GenBank/DDBJ whole genome shotgun (WGS) entry which is preliminary data.</text>
</comment>
<evidence type="ECO:0000313" key="2">
    <source>
        <dbReference type="EMBL" id="PKX95359.1"/>
    </source>
</evidence>
<keyword evidence="1" id="KW-0812">Transmembrane</keyword>